<name>A0ACB8EAT8_9SAUR</name>
<comment type="caution">
    <text evidence="1">The sequence shown here is derived from an EMBL/GenBank/DDBJ whole genome shotgun (WGS) entry which is preliminary data.</text>
</comment>
<keyword evidence="2" id="KW-1185">Reference proteome</keyword>
<organism evidence="1 2">
    <name type="scientific">Sphaerodactylus townsendi</name>
    <dbReference type="NCBI Taxonomy" id="933632"/>
    <lineage>
        <taxon>Eukaryota</taxon>
        <taxon>Metazoa</taxon>
        <taxon>Chordata</taxon>
        <taxon>Craniata</taxon>
        <taxon>Vertebrata</taxon>
        <taxon>Euteleostomi</taxon>
        <taxon>Lepidosauria</taxon>
        <taxon>Squamata</taxon>
        <taxon>Bifurcata</taxon>
        <taxon>Gekkota</taxon>
        <taxon>Sphaerodactylidae</taxon>
        <taxon>Sphaerodactylus</taxon>
    </lineage>
</organism>
<reference evidence="1" key="1">
    <citation type="submission" date="2021-08" db="EMBL/GenBank/DDBJ databases">
        <title>The first chromosome-level gecko genome reveals the dynamic sex chromosomes of Neotropical dwarf geckos (Sphaerodactylidae: Sphaerodactylus).</title>
        <authorList>
            <person name="Pinto B.J."/>
            <person name="Keating S.E."/>
            <person name="Gamble T."/>
        </authorList>
    </citation>
    <scope>NUCLEOTIDE SEQUENCE</scope>
    <source>
        <strain evidence="1">TG3544</strain>
    </source>
</reference>
<sequence length="606" mass="65358">MAAAGERLLGAAGGFGRGRRRLAAAWGAAALGLGLAVAAGLLLGATPPHRCRPDPALLPPALRNASGALLLNASRPPGSPCLLYRYPPAGGAPQPPPQPNGTVPCTQGWHYALPDAGLRTTLVTQWDLVCSKRWLVPLEQTTHLLGWILGFLGFGAASDRFGRRVAFIWPLMLSVPLGAGVALAVNYVMLALLRLLFGAVLAGAFLSLYVARLELCDPPHRLIVTMGGSFCWVCGELLLPGLAVACREWRILQGAVTVGLAMQALCWGCPSLFPESARWLLATHQLEKSQRILRSLAESNGVRLEEDFYTPEHLFAGEEPEGLSEELPQPQFHSSCEIFCTRVIWKNCVILGFTAFIGSGIRHCFVRNLTSYPPPFYFPYFLVTGGEAVALLFLCLTVDHFGRRPVLLLSTILLGVSSLLLLALTPPYLMSWLVLTLSLVGILTSEAVAALSIFLASEVLPTVIRGAGLGLILAASTVGSAATPIMDLHNSHSFFLHHVVFASFAILSALSIMLLPETSGRPLPDSMREGESQRRPPLFRPRRGRKDHVPLLSSRSGDGVYDSASYAQLITATKKMLGAHRDCDSQLRMKLLPDPRHPNSTAGEMQ</sequence>
<proteinExistence type="predicted"/>
<dbReference type="Proteomes" id="UP000827872">
    <property type="component" value="Linkage Group LG14"/>
</dbReference>
<accession>A0ACB8EAT8</accession>
<dbReference type="EMBL" id="CM037627">
    <property type="protein sequence ID" value="KAH7989454.1"/>
    <property type="molecule type" value="Genomic_DNA"/>
</dbReference>
<gene>
    <name evidence="1" type="ORF">K3G42_010100</name>
</gene>
<evidence type="ECO:0000313" key="1">
    <source>
        <dbReference type="EMBL" id="KAH7989454.1"/>
    </source>
</evidence>
<evidence type="ECO:0000313" key="2">
    <source>
        <dbReference type="Proteomes" id="UP000827872"/>
    </source>
</evidence>
<protein>
    <submittedName>
        <fullName evidence="1">Uncharacterized protein</fullName>
    </submittedName>
</protein>